<reference evidence="1 2" key="2">
    <citation type="journal article" date="2017" name="Genome Biol.">
        <title>New reference genome sequences of hot pepper reveal the massive evolution of plant disease-resistance genes by retroduplication.</title>
        <authorList>
            <person name="Kim S."/>
            <person name="Park J."/>
            <person name="Yeom S.I."/>
            <person name="Kim Y.M."/>
            <person name="Seo E."/>
            <person name="Kim K.T."/>
            <person name="Kim M.S."/>
            <person name="Lee J.M."/>
            <person name="Cheong K."/>
            <person name="Shin H.S."/>
            <person name="Kim S.B."/>
            <person name="Han K."/>
            <person name="Lee J."/>
            <person name="Park M."/>
            <person name="Lee H.A."/>
            <person name="Lee H.Y."/>
            <person name="Lee Y."/>
            <person name="Oh S."/>
            <person name="Lee J.H."/>
            <person name="Choi E."/>
            <person name="Choi E."/>
            <person name="Lee S.E."/>
            <person name="Jeon J."/>
            <person name="Kim H."/>
            <person name="Choi G."/>
            <person name="Song H."/>
            <person name="Lee J."/>
            <person name="Lee S.C."/>
            <person name="Kwon J.K."/>
            <person name="Lee H.Y."/>
            <person name="Koo N."/>
            <person name="Hong Y."/>
            <person name="Kim R.W."/>
            <person name="Kang W.H."/>
            <person name="Huh J.H."/>
            <person name="Kang B.C."/>
            <person name="Yang T.J."/>
            <person name="Lee Y.H."/>
            <person name="Bennetzen J.L."/>
            <person name="Choi D."/>
        </authorList>
    </citation>
    <scope>NUCLEOTIDE SEQUENCE [LARGE SCALE GENOMIC DNA]</scope>
    <source>
        <strain evidence="2">cv. CM334</strain>
    </source>
</reference>
<dbReference type="Proteomes" id="UP000222542">
    <property type="component" value="Unassembled WGS sequence"/>
</dbReference>
<dbReference type="GO" id="GO:0005634">
    <property type="term" value="C:nucleus"/>
    <property type="evidence" value="ECO:0000318"/>
    <property type="project" value="GO_Central"/>
</dbReference>
<accession>A0A2G3A1Q0</accession>
<dbReference type="STRING" id="4072.A0A2G3A1Q0"/>
<gene>
    <name evidence="1" type="ORF">T459_10236</name>
</gene>
<keyword evidence="2" id="KW-1185">Reference proteome</keyword>
<name>A0A2G3A1Q0_CAPAN</name>
<sequence length="185" mass="21272">MKKIGRGDNGLERAECRGRKEVYKVDSTPGSNGKNYGTSHLKRHIPKCKKLKYHDLGQMYMDHQGNIQSRKIDQMISRENLVEVIIEPDLPYSFVEYKKIRAWLDYVNPEVIMPSRNTSIMDVQKVYFKEKEKLRQALAKIPNRVCLTSDCWTVDEDELLKETMSNVDSNVIDGTSASESGVDNL</sequence>
<protein>
    <submittedName>
        <fullName evidence="1">Uncharacterized protein</fullName>
    </submittedName>
</protein>
<comment type="caution">
    <text evidence="1">The sequence shown here is derived from an EMBL/GenBank/DDBJ whole genome shotgun (WGS) entry which is preliminary data.</text>
</comment>
<evidence type="ECO:0000313" key="2">
    <source>
        <dbReference type="Proteomes" id="UP000222542"/>
    </source>
</evidence>
<evidence type="ECO:0000313" key="1">
    <source>
        <dbReference type="EMBL" id="PHT88130.1"/>
    </source>
</evidence>
<dbReference type="GO" id="GO:0006357">
    <property type="term" value="P:regulation of transcription by RNA polymerase II"/>
    <property type="evidence" value="ECO:0000318"/>
    <property type="project" value="GO_Central"/>
</dbReference>
<dbReference type="SUPFAM" id="SSF140996">
    <property type="entry name" value="Hermes dimerisation domain"/>
    <property type="match status" value="1"/>
</dbReference>
<reference evidence="1 2" key="1">
    <citation type="journal article" date="2014" name="Nat. Genet.">
        <title>Genome sequence of the hot pepper provides insights into the evolution of pungency in Capsicum species.</title>
        <authorList>
            <person name="Kim S."/>
            <person name="Park M."/>
            <person name="Yeom S.I."/>
            <person name="Kim Y.M."/>
            <person name="Lee J.M."/>
            <person name="Lee H.A."/>
            <person name="Seo E."/>
            <person name="Choi J."/>
            <person name="Cheong K."/>
            <person name="Kim K.T."/>
            <person name="Jung K."/>
            <person name="Lee G.W."/>
            <person name="Oh S.K."/>
            <person name="Bae C."/>
            <person name="Kim S.B."/>
            <person name="Lee H.Y."/>
            <person name="Kim S.Y."/>
            <person name="Kim M.S."/>
            <person name="Kang B.C."/>
            <person name="Jo Y.D."/>
            <person name="Yang H.B."/>
            <person name="Jeong H.J."/>
            <person name="Kang W.H."/>
            <person name="Kwon J.K."/>
            <person name="Shin C."/>
            <person name="Lim J.Y."/>
            <person name="Park J.H."/>
            <person name="Huh J.H."/>
            <person name="Kim J.S."/>
            <person name="Kim B.D."/>
            <person name="Cohen O."/>
            <person name="Paran I."/>
            <person name="Suh M.C."/>
            <person name="Lee S.B."/>
            <person name="Kim Y.K."/>
            <person name="Shin Y."/>
            <person name="Noh S.J."/>
            <person name="Park J."/>
            <person name="Seo Y.S."/>
            <person name="Kwon S.Y."/>
            <person name="Kim H.A."/>
            <person name="Park J.M."/>
            <person name="Kim H.J."/>
            <person name="Choi S.B."/>
            <person name="Bosland P.W."/>
            <person name="Reeves G."/>
            <person name="Jo S.H."/>
            <person name="Lee B.W."/>
            <person name="Cho H.T."/>
            <person name="Choi H.S."/>
            <person name="Lee M.S."/>
            <person name="Yu Y."/>
            <person name="Do Choi Y."/>
            <person name="Park B.S."/>
            <person name="van Deynze A."/>
            <person name="Ashrafi H."/>
            <person name="Hill T."/>
            <person name="Kim W.T."/>
            <person name="Pai H.S."/>
            <person name="Ahn H.K."/>
            <person name="Yeam I."/>
            <person name="Giovannoni J.J."/>
            <person name="Rose J.K."/>
            <person name="Sorensen I."/>
            <person name="Lee S.J."/>
            <person name="Kim R.W."/>
            <person name="Choi I.Y."/>
            <person name="Choi B.S."/>
            <person name="Lim J.S."/>
            <person name="Lee Y.H."/>
            <person name="Choi D."/>
        </authorList>
    </citation>
    <scope>NUCLEOTIDE SEQUENCE [LARGE SCALE GENOMIC DNA]</scope>
    <source>
        <strain evidence="2">cv. CM334</strain>
    </source>
</reference>
<dbReference type="EMBL" id="AYRZ02000003">
    <property type="protein sequence ID" value="PHT88130.1"/>
    <property type="molecule type" value="Genomic_DNA"/>
</dbReference>
<organism evidence="1 2">
    <name type="scientific">Capsicum annuum</name>
    <name type="common">Capsicum pepper</name>
    <dbReference type="NCBI Taxonomy" id="4072"/>
    <lineage>
        <taxon>Eukaryota</taxon>
        <taxon>Viridiplantae</taxon>
        <taxon>Streptophyta</taxon>
        <taxon>Embryophyta</taxon>
        <taxon>Tracheophyta</taxon>
        <taxon>Spermatophyta</taxon>
        <taxon>Magnoliopsida</taxon>
        <taxon>eudicotyledons</taxon>
        <taxon>Gunneridae</taxon>
        <taxon>Pentapetalae</taxon>
        <taxon>asterids</taxon>
        <taxon>lamiids</taxon>
        <taxon>Solanales</taxon>
        <taxon>Solanaceae</taxon>
        <taxon>Solanoideae</taxon>
        <taxon>Capsiceae</taxon>
        <taxon>Capsicum</taxon>
    </lineage>
</organism>
<dbReference type="OMA" id="ISREMCA"/>
<dbReference type="Gramene" id="PHT88130">
    <property type="protein sequence ID" value="PHT88130"/>
    <property type="gene ID" value="T459_10236"/>
</dbReference>
<proteinExistence type="predicted"/>
<dbReference type="PANTHER" id="PTHR34396:SF24">
    <property type="entry name" value="BED-TYPE DOMAIN-CONTAINING PROTEIN"/>
    <property type="match status" value="1"/>
</dbReference>
<dbReference type="InterPro" id="IPR053031">
    <property type="entry name" value="Cuticle_assoc_protein"/>
</dbReference>
<dbReference type="AlphaFoldDB" id="A0A2G3A1Q0"/>
<dbReference type="PANTHER" id="PTHR34396">
    <property type="entry name" value="OS03G0264950 PROTEIN-RELATED"/>
    <property type="match status" value="1"/>
</dbReference>